<comment type="similarity">
    <text evidence="1 2">Belongs to the OSBP family.</text>
</comment>
<feature type="region of interest" description="Disordered" evidence="3">
    <location>
        <begin position="1"/>
        <end position="45"/>
    </location>
</feature>
<feature type="compositionally biased region" description="Polar residues" evidence="3">
    <location>
        <begin position="170"/>
        <end position="181"/>
    </location>
</feature>
<dbReference type="PROSITE" id="PS01013">
    <property type="entry name" value="OSBP"/>
    <property type="match status" value="1"/>
</dbReference>
<dbReference type="Gene3D" id="2.40.160.120">
    <property type="match status" value="1"/>
</dbReference>
<dbReference type="InterPro" id="IPR000648">
    <property type="entry name" value="Oxysterol-bd"/>
</dbReference>
<organism evidence="4 5">
    <name type="scientific">Dispira parvispora</name>
    <dbReference type="NCBI Taxonomy" id="1520584"/>
    <lineage>
        <taxon>Eukaryota</taxon>
        <taxon>Fungi</taxon>
        <taxon>Fungi incertae sedis</taxon>
        <taxon>Zoopagomycota</taxon>
        <taxon>Kickxellomycotina</taxon>
        <taxon>Dimargaritomycetes</taxon>
        <taxon>Dimargaritales</taxon>
        <taxon>Dimargaritaceae</taxon>
        <taxon>Dispira</taxon>
    </lineage>
</organism>
<evidence type="ECO:0000313" key="5">
    <source>
        <dbReference type="Proteomes" id="UP001150925"/>
    </source>
</evidence>
<feature type="region of interest" description="Disordered" evidence="3">
    <location>
        <begin position="154"/>
        <end position="195"/>
    </location>
</feature>
<dbReference type="GO" id="GO:0032934">
    <property type="term" value="F:sterol binding"/>
    <property type="evidence" value="ECO:0007669"/>
    <property type="project" value="TreeGrafter"/>
</dbReference>
<evidence type="ECO:0008006" key="6">
    <source>
        <dbReference type="Google" id="ProtNLM"/>
    </source>
</evidence>
<sequence>MATDTDRPGDDLPVPSNAAQPKVLTKQSDDSGTAPEVVEVNSGAESHDEKSRFSALWGILHKLVGVKDFVSLRLSLPAELLDPIPNLEHWNYMDRPDYFARISDPEDPVDRLLAVAAWWFTRDLKYIDQKIKKPYNSVLGEQFHCHWVVDPTNSGNAGGQPDLSDDPRPTSRSSADPSGSDTAVGGMCDGNDSSDATTDGGLRVEYITEQISHHPPVSAYYYGCPAKGITATGMDHICARFTGTTVKVDPGERGKRMYLCLGQRDNEEYVLTHPAGHVAGFLRGHLTVHMTDYTTIVCSKTGLALETHYKDERWFGKAKHAIEGKIYRYDPKDPKQDSLHTHPVVVPKDRIVATLEGSWRGQVFVRRSNAPKGQQPELLLDLSKLQALPKKVKPLDQQKPVESHRIWKDVTENILNNRFAQATKAKRAIEEQQRHKTAERKKLGVEFTPELFDIDPARPERPVLKQSLSPSTSE</sequence>
<dbReference type="PANTHER" id="PTHR10972:SF212">
    <property type="entry name" value="OXYSTEROL-BINDING PROTEIN-LIKE PROTEIN 1"/>
    <property type="match status" value="1"/>
</dbReference>
<evidence type="ECO:0000256" key="1">
    <source>
        <dbReference type="ARBA" id="ARBA00008842"/>
    </source>
</evidence>
<dbReference type="GO" id="GO:0005829">
    <property type="term" value="C:cytosol"/>
    <property type="evidence" value="ECO:0007669"/>
    <property type="project" value="TreeGrafter"/>
</dbReference>
<evidence type="ECO:0000313" key="4">
    <source>
        <dbReference type="EMBL" id="KAJ1957794.1"/>
    </source>
</evidence>
<evidence type="ECO:0000256" key="2">
    <source>
        <dbReference type="RuleBase" id="RU003844"/>
    </source>
</evidence>
<dbReference type="Gene3D" id="3.30.70.3490">
    <property type="match status" value="1"/>
</dbReference>
<dbReference type="Proteomes" id="UP001150925">
    <property type="component" value="Unassembled WGS sequence"/>
</dbReference>
<dbReference type="Pfam" id="PF01237">
    <property type="entry name" value="Oxysterol_BP"/>
    <property type="match status" value="1"/>
</dbReference>
<name>A0A9W8E1F9_9FUNG</name>
<evidence type="ECO:0000256" key="3">
    <source>
        <dbReference type="SAM" id="MobiDB-lite"/>
    </source>
</evidence>
<reference evidence="4" key="1">
    <citation type="submission" date="2022-07" db="EMBL/GenBank/DDBJ databases">
        <title>Phylogenomic reconstructions and comparative analyses of Kickxellomycotina fungi.</title>
        <authorList>
            <person name="Reynolds N.K."/>
            <person name="Stajich J.E."/>
            <person name="Barry K."/>
            <person name="Grigoriev I.V."/>
            <person name="Crous P."/>
            <person name="Smith M.E."/>
        </authorList>
    </citation>
    <scope>NUCLEOTIDE SEQUENCE</scope>
    <source>
        <strain evidence="4">RSA 1196</strain>
    </source>
</reference>
<proteinExistence type="inferred from homology"/>
<accession>A0A9W8E1F9</accession>
<dbReference type="AlphaFoldDB" id="A0A9W8E1F9"/>
<dbReference type="PANTHER" id="PTHR10972">
    <property type="entry name" value="OXYSTEROL-BINDING PROTEIN-RELATED"/>
    <property type="match status" value="1"/>
</dbReference>
<comment type="caution">
    <text evidence="4">The sequence shown here is derived from an EMBL/GenBank/DDBJ whole genome shotgun (WGS) entry which is preliminary data.</text>
</comment>
<dbReference type="InterPro" id="IPR018494">
    <property type="entry name" value="Oxysterol-bd_CS"/>
</dbReference>
<feature type="compositionally biased region" description="Basic and acidic residues" evidence="3">
    <location>
        <begin position="1"/>
        <end position="10"/>
    </location>
</feature>
<dbReference type="OrthoDB" id="48057at2759"/>
<dbReference type="InterPro" id="IPR037239">
    <property type="entry name" value="OSBP_sf"/>
</dbReference>
<dbReference type="EMBL" id="JANBPY010001883">
    <property type="protein sequence ID" value="KAJ1957794.1"/>
    <property type="molecule type" value="Genomic_DNA"/>
</dbReference>
<keyword evidence="5" id="KW-1185">Reference proteome</keyword>
<gene>
    <name evidence="4" type="ORF">IWQ62_005014</name>
</gene>
<dbReference type="SUPFAM" id="SSF144000">
    <property type="entry name" value="Oxysterol-binding protein-like"/>
    <property type="match status" value="1"/>
</dbReference>
<protein>
    <recommendedName>
        <fullName evidence="6">Oxysterol-binding protein</fullName>
    </recommendedName>
</protein>
<dbReference type="GO" id="GO:0016020">
    <property type="term" value="C:membrane"/>
    <property type="evidence" value="ECO:0007669"/>
    <property type="project" value="TreeGrafter"/>
</dbReference>